<sequence>MIPVDKWREEARRMEFSGHSIAWWTSADPNNEKPWLLLIHGFPTSSWDWSGMWPELAQHFNLAALDMLGFGLSDKPTNIKYSIFNQADLQEALLEHFSVSEAHLFVHDYGNTVAQELLARANEKSLSFAIKSIVFLNGGLFPEQHRARPIQKLALTPLGPLLGSQMSRNKLRKAFDGIFGVNTKATDEEIDAHWSLFEEGGGKKIFHKLMQYIPERKANRERWVGALQETHIPMRLIDGGADPVSGKHMYEHYLELVPNADAILFEDIGHYPHTEAPDRVTHAFFDFHRKLGTVKP</sequence>
<dbReference type="PANTHER" id="PTHR43798:SF33">
    <property type="entry name" value="HYDROLASE, PUTATIVE (AFU_ORTHOLOGUE AFUA_2G14860)-RELATED"/>
    <property type="match status" value="1"/>
</dbReference>
<dbReference type="RefSeq" id="WP_274492021.1">
    <property type="nucleotide sequence ID" value="NZ_CP118166.1"/>
</dbReference>
<dbReference type="EMBL" id="CP118166">
    <property type="protein sequence ID" value="WDI30226.1"/>
    <property type="molecule type" value="Genomic_DNA"/>
</dbReference>
<dbReference type="GO" id="GO:0016020">
    <property type="term" value="C:membrane"/>
    <property type="evidence" value="ECO:0007669"/>
    <property type="project" value="TreeGrafter"/>
</dbReference>
<protein>
    <submittedName>
        <fullName evidence="2">Alpha/beta hydrolase</fullName>
    </submittedName>
</protein>
<dbReference type="KEGG" id="hfl:PUV54_09660"/>
<accession>A0AAE9ZAM3</accession>
<dbReference type="GO" id="GO:0046464">
    <property type="term" value="P:acylglycerol catabolic process"/>
    <property type="evidence" value="ECO:0007669"/>
    <property type="project" value="TreeGrafter"/>
</dbReference>
<dbReference type="PRINTS" id="PR00412">
    <property type="entry name" value="EPOXHYDRLASE"/>
</dbReference>
<keyword evidence="3" id="KW-1185">Reference proteome</keyword>
<dbReference type="Gene3D" id="3.40.50.1820">
    <property type="entry name" value="alpha/beta hydrolase"/>
    <property type="match status" value="1"/>
</dbReference>
<dbReference type="AlphaFoldDB" id="A0AAE9ZAM3"/>
<dbReference type="Proteomes" id="UP001214043">
    <property type="component" value="Chromosome"/>
</dbReference>
<dbReference type="InterPro" id="IPR000639">
    <property type="entry name" value="Epox_hydrolase-like"/>
</dbReference>
<feature type="domain" description="AB hydrolase-1" evidence="1">
    <location>
        <begin position="34"/>
        <end position="276"/>
    </location>
</feature>
<dbReference type="GO" id="GO:0047372">
    <property type="term" value="F:monoacylglycerol lipase activity"/>
    <property type="evidence" value="ECO:0007669"/>
    <property type="project" value="TreeGrafter"/>
</dbReference>
<reference evidence="2" key="1">
    <citation type="submission" date="2023-02" db="EMBL/GenBank/DDBJ databases">
        <title>Genome sequence of Hyphococcus flavus.</title>
        <authorList>
            <person name="Rong J.-C."/>
            <person name="Zhao Q."/>
            <person name="Yi M."/>
            <person name="Wu J.-Y."/>
        </authorList>
    </citation>
    <scope>NUCLEOTIDE SEQUENCE</scope>
    <source>
        <strain evidence="2">MCCC 1K03223</strain>
    </source>
</reference>
<evidence type="ECO:0000313" key="3">
    <source>
        <dbReference type="Proteomes" id="UP001214043"/>
    </source>
</evidence>
<dbReference type="SUPFAM" id="SSF53474">
    <property type="entry name" value="alpha/beta-Hydrolases"/>
    <property type="match status" value="1"/>
</dbReference>
<dbReference type="InterPro" id="IPR000073">
    <property type="entry name" value="AB_hydrolase_1"/>
</dbReference>
<gene>
    <name evidence="2" type="ORF">PUV54_09660</name>
</gene>
<dbReference type="InterPro" id="IPR050266">
    <property type="entry name" value="AB_hydrolase_sf"/>
</dbReference>
<evidence type="ECO:0000313" key="2">
    <source>
        <dbReference type="EMBL" id="WDI30226.1"/>
    </source>
</evidence>
<dbReference type="InterPro" id="IPR029058">
    <property type="entry name" value="AB_hydrolase_fold"/>
</dbReference>
<dbReference type="Pfam" id="PF00561">
    <property type="entry name" value="Abhydrolase_1"/>
    <property type="match status" value="1"/>
</dbReference>
<organism evidence="2 3">
    <name type="scientific">Hyphococcus flavus</name>
    <dbReference type="NCBI Taxonomy" id="1866326"/>
    <lineage>
        <taxon>Bacteria</taxon>
        <taxon>Pseudomonadati</taxon>
        <taxon>Pseudomonadota</taxon>
        <taxon>Alphaproteobacteria</taxon>
        <taxon>Parvularculales</taxon>
        <taxon>Parvularculaceae</taxon>
        <taxon>Hyphococcus</taxon>
    </lineage>
</organism>
<dbReference type="PANTHER" id="PTHR43798">
    <property type="entry name" value="MONOACYLGLYCEROL LIPASE"/>
    <property type="match status" value="1"/>
</dbReference>
<proteinExistence type="predicted"/>
<evidence type="ECO:0000259" key="1">
    <source>
        <dbReference type="Pfam" id="PF00561"/>
    </source>
</evidence>
<keyword evidence="2" id="KW-0378">Hydrolase</keyword>
<name>A0AAE9ZAM3_9PROT</name>